<organism evidence="2 3">
    <name type="scientific">Chaetoceros tenuissimus</name>
    <dbReference type="NCBI Taxonomy" id="426638"/>
    <lineage>
        <taxon>Eukaryota</taxon>
        <taxon>Sar</taxon>
        <taxon>Stramenopiles</taxon>
        <taxon>Ochrophyta</taxon>
        <taxon>Bacillariophyta</taxon>
        <taxon>Coscinodiscophyceae</taxon>
        <taxon>Chaetocerotophycidae</taxon>
        <taxon>Chaetocerotales</taxon>
        <taxon>Chaetocerotaceae</taxon>
        <taxon>Chaetoceros</taxon>
    </lineage>
</organism>
<evidence type="ECO:0000313" key="2">
    <source>
        <dbReference type="EMBL" id="GFH53261.1"/>
    </source>
</evidence>
<comment type="caution">
    <text evidence="2">The sequence shown here is derived from an EMBL/GenBank/DDBJ whole genome shotgun (WGS) entry which is preliminary data.</text>
</comment>
<name>A0AAD3CW15_9STRA</name>
<dbReference type="GO" id="GO:0051999">
    <property type="term" value="P:mannosyl-inositol phosphorylceramide biosynthetic process"/>
    <property type="evidence" value="ECO:0007669"/>
    <property type="project" value="TreeGrafter"/>
</dbReference>
<accession>A0AAD3CW15</accession>
<dbReference type="Gene3D" id="3.90.550.20">
    <property type="match status" value="1"/>
</dbReference>
<dbReference type="AlphaFoldDB" id="A0AAD3CW15"/>
<proteinExistence type="predicted"/>
<evidence type="ECO:0000313" key="3">
    <source>
        <dbReference type="Proteomes" id="UP001054902"/>
    </source>
</evidence>
<evidence type="ECO:0000256" key="1">
    <source>
        <dbReference type="ARBA" id="ARBA00022679"/>
    </source>
</evidence>
<sequence length="345" mass="39734">MVLIERFTTPDTNKEIYELNIRAAQQKLLLEDHVDMEDLWQNDPSKNYTKQDPVLASFNVDKTSPIDESLWLLDQSIEKGNATTGTIPKIIHKIYIEEKGTFPTLDNMKRFGSGSLEKAHASWKHHNPGYEIRMYNLHACRDYLRKYFHPVFLRAFDCLQAFSNKVNFMRMALVYREGGWYSDWKQECLQEGLLDKLASNVTLYTVWDRGNDVSVRRKCMQNNFFGAVRGHPLIAIQIRIMMEHIQQKYYGQSTLHATGPCAFGMAFQEYEKTFPELKKYGRHGYHLGDLQVHSSPVAKSESLILHKCKGCGSGQAWLGGNNYNDLFAKKAYYCADAPSIFSSVE</sequence>
<dbReference type="InterPro" id="IPR051706">
    <property type="entry name" value="Glycosyltransferase_domain"/>
</dbReference>
<dbReference type="InterPro" id="IPR007577">
    <property type="entry name" value="GlycoTrfase_DXD_sugar-bd_CS"/>
</dbReference>
<keyword evidence="1" id="KW-0808">Transferase</keyword>
<dbReference type="PANTHER" id="PTHR32385">
    <property type="entry name" value="MANNOSYL PHOSPHORYLINOSITOL CERAMIDE SYNTHASE"/>
    <property type="match status" value="1"/>
</dbReference>
<reference evidence="2 3" key="1">
    <citation type="journal article" date="2021" name="Sci. Rep.">
        <title>The genome of the diatom Chaetoceros tenuissimus carries an ancient integrated fragment of an extant virus.</title>
        <authorList>
            <person name="Hongo Y."/>
            <person name="Kimura K."/>
            <person name="Takaki Y."/>
            <person name="Yoshida Y."/>
            <person name="Baba S."/>
            <person name="Kobayashi G."/>
            <person name="Nagasaki K."/>
            <person name="Hano T."/>
            <person name="Tomaru Y."/>
        </authorList>
    </citation>
    <scope>NUCLEOTIDE SEQUENCE [LARGE SCALE GENOMIC DNA]</scope>
    <source>
        <strain evidence="2 3">NIES-3715</strain>
    </source>
</reference>
<dbReference type="InterPro" id="IPR029044">
    <property type="entry name" value="Nucleotide-diphossugar_trans"/>
</dbReference>
<gene>
    <name evidence="2" type="ORF">CTEN210_09737</name>
</gene>
<dbReference type="SUPFAM" id="SSF53448">
    <property type="entry name" value="Nucleotide-diphospho-sugar transferases"/>
    <property type="match status" value="1"/>
</dbReference>
<dbReference type="PANTHER" id="PTHR32385:SF15">
    <property type="entry name" value="INOSITOL PHOSPHOCERAMIDE MANNOSYLTRANSFERASE 1"/>
    <property type="match status" value="1"/>
</dbReference>
<dbReference type="GO" id="GO:0016020">
    <property type="term" value="C:membrane"/>
    <property type="evidence" value="ECO:0007669"/>
    <property type="project" value="GOC"/>
</dbReference>
<protein>
    <submittedName>
        <fullName evidence="2">Uncharacterized protein</fullName>
    </submittedName>
</protein>
<dbReference type="Pfam" id="PF04488">
    <property type="entry name" value="Gly_transf_sug"/>
    <property type="match status" value="1"/>
</dbReference>
<dbReference type="EMBL" id="BLLK01000046">
    <property type="protein sequence ID" value="GFH53261.1"/>
    <property type="molecule type" value="Genomic_DNA"/>
</dbReference>
<dbReference type="GO" id="GO:0000030">
    <property type="term" value="F:mannosyltransferase activity"/>
    <property type="evidence" value="ECO:0007669"/>
    <property type="project" value="TreeGrafter"/>
</dbReference>
<dbReference type="Proteomes" id="UP001054902">
    <property type="component" value="Unassembled WGS sequence"/>
</dbReference>
<keyword evidence="3" id="KW-1185">Reference proteome</keyword>